<evidence type="ECO:0000256" key="3">
    <source>
        <dbReference type="ARBA" id="ARBA00022448"/>
    </source>
</evidence>
<keyword evidence="3" id="KW-0813">Transport</keyword>
<accession>A0A821GTA7</accession>
<dbReference type="GO" id="GO:0008519">
    <property type="term" value="F:ammonium channel activity"/>
    <property type="evidence" value="ECO:0007669"/>
    <property type="project" value="InterPro"/>
</dbReference>
<comment type="caution">
    <text evidence="10">The sequence shown here is derived from an EMBL/GenBank/DDBJ whole genome shotgun (WGS) entry which is preliminary data.</text>
</comment>
<name>A0A821GTA7_9BILA</name>
<evidence type="ECO:0000256" key="7">
    <source>
        <dbReference type="ARBA" id="ARBA00023177"/>
    </source>
</evidence>
<comment type="subcellular location">
    <subcellularLocation>
        <location evidence="1">Membrane</location>
        <topology evidence="1">Multi-pass membrane protein</topology>
    </subcellularLocation>
</comment>
<dbReference type="InterPro" id="IPR024041">
    <property type="entry name" value="NH4_transpt_AmtB-like_dom"/>
</dbReference>
<keyword evidence="6 8" id="KW-0472">Membrane</keyword>
<dbReference type="PANTHER" id="PTHR43029">
    <property type="entry name" value="AMMONIUM TRANSPORTER MEP2"/>
    <property type="match status" value="1"/>
</dbReference>
<keyword evidence="7" id="KW-0924">Ammonia transport</keyword>
<evidence type="ECO:0000256" key="1">
    <source>
        <dbReference type="ARBA" id="ARBA00004141"/>
    </source>
</evidence>
<dbReference type="InterPro" id="IPR029020">
    <property type="entry name" value="Ammonium/urea_transptr"/>
</dbReference>
<protein>
    <recommendedName>
        <fullName evidence="9">Ammonium transporter AmtB-like domain-containing protein</fullName>
    </recommendedName>
</protein>
<dbReference type="Proteomes" id="UP000663862">
    <property type="component" value="Unassembled WGS sequence"/>
</dbReference>
<evidence type="ECO:0000256" key="4">
    <source>
        <dbReference type="ARBA" id="ARBA00022692"/>
    </source>
</evidence>
<reference evidence="10" key="1">
    <citation type="submission" date="2021-02" db="EMBL/GenBank/DDBJ databases">
        <authorList>
            <person name="Nowell W R."/>
        </authorList>
    </citation>
    <scope>NUCLEOTIDE SEQUENCE</scope>
</reference>
<feature type="transmembrane region" description="Helical" evidence="8">
    <location>
        <begin position="67"/>
        <end position="88"/>
    </location>
</feature>
<dbReference type="PANTHER" id="PTHR43029:SF10">
    <property type="entry name" value="AMMONIUM TRANSPORTER MEP2"/>
    <property type="match status" value="1"/>
</dbReference>
<keyword evidence="5 8" id="KW-1133">Transmembrane helix</keyword>
<evidence type="ECO:0000256" key="8">
    <source>
        <dbReference type="SAM" id="Phobius"/>
    </source>
</evidence>
<dbReference type="EMBL" id="CAJOBQ010006652">
    <property type="protein sequence ID" value="CAF4674367.1"/>
    <property type="molecule type" value="Genomic_DNA"/>
</dbReference>
<proteinExistence type="inferred from homology"/>
<evidence type="ECO:0000256" key="5">
    <source>
        <dbReference type="ARBA" id="ARBA00022989"/>
    </source>
</evidence>
<comment type="similarity">
    <text evidence="2">Belongs to the ammonia transporter channel (TC 1.A.11.2) family.</text>
</comment>
<dbReference type="AlphaFoldDB" id="A0A821GTA7"/>
<dbReference type="SUPFAM" id="SSF111352">
    <property type="entry name" value="Ammonium transporter"/>
    <property type="match status" value="1"/>
</dbReference>
<evidence type="ECO:0000256" key="2">
    <source>
        <dbReference type="ARBA" id="ARBA00005887"/>
    </source>
</evidence>
<evidence type="ECO:0000259" key="9">
    <source>
        <dbReference type="Pfam" id="PF00909"/>
    </source>
</evidence>
<evidence type="ECO:0000256" key="6">
    <source>
        <dbReference type="ARBA" id="ARBA00023136"/>
    </source>
</evidence>
<dbReference type="GO" id="GO:0005886">
    <property type="term" value="C:plasma membrane"/>
    <property type="evidence" value="ECO:0007669"/>
    <property type="project" value="TreeGrafter"/>
</dbReference>
<dbReference type="Gene3D" id="1.10.3430.10">
    <property type="entry name" value="Ammonium transporter AmtB like domains"/>
    <property type="match status" value="1"/>
</dbReference>
<keyword evidence="4 8" id="KW-0812">Transmembrane</keyword>
<organism evidence="10 11">
    <name type="scientific">Rotaria socialis</name>
    <dbReference type="NCBI Taxonomy" id="392032"/>
    <lineage>
        <taxon>Eukaryota</taxon>
        <taxon>Metazoa</taxon>
        <taxon>Spiralia</taxon>
        <taxon>Gnathifera</taxon>
        <taxon>Rotifera</taxon>
        <taxon>Eurotatoria</taxon>
        <taxon>Bdelloidea</taxon>
        <taxon>Philodinida</taxon>
        <taxon>Philodinidae</taxon>
        <taxon>Rotaria</taxon>
    </lineage>
</organism>
<dbReference type="Pfam" id="PF00909">
    <property type="entry name" value="Ammonium_transp"/>
    <property type="match status" value="1"/>
</dbReference>
<feature type="domain" description="Ammonium transporter AmtB-like" evidence="9">
    <location>
        <begin position="26"/>
        <end position="113"/>
    </location>
</feature>
<gene>
    <name evidence="10" type="ORF">TSG867_LOCUS32037</name>
</gene>
<dbReference type="InterPro" id="IPR001905">
    <property type="entry name" value="Ammonium_transpt"/>
</dbReference>
<evidence type="ECO:0000313" key="11">
    <source>
        <dbReference type="Proteomes" id="UP000663862"/>
    </source>
</evidence>
<evidence type="ECO:0000313" key="10">
    <source>
        <dbReference type="EMBL" id="CAF4674367.1"/>
    </source>
</evidence>
<sequence length="114" mass="12601">MLILTELYGIHYVPENHTNGASIDKFLLGYSLTYSLSGSSFIGNFAHIFIINVLDGPALGTARVPDIVFYIFQLMFPITAITIVIGAASERGRIQSTIVFAFVWSTRVYDFVAC</sequence>